<evidence type="ECO:0000313" key="11">
    <source>
        <dbReference type="EMBL" id="MCJ2379727.1"/>
    </source>
</evidence>
<dbReference type="EMBL" id="JAKZMM010000007">
    <property type="protein sequence ID" value="MCJ2379727.1"/>
    <property type="molecule type" value="Genomic_DNA"/>
</dbReference>
<keyword evidence="6 9" id="KW-0812">Transmembrane</keyword>
<feature type="transmembrane region" description="Helical" evidence="9">
    <location>
        <begin position="122"/>
        <end position="138"/>
    </location>
</feature>
<evidence type="ECO:0000256" key="9">
    <source>
        <dbReference type="SAM" id="Phobius"/>
    </source>
</evidence>
<name>A0ABT0BYB9_9BACT</name>
<keyword evidence="5" id="KW-0598">Phosphotransferase system</keyword>
<feature type="transmembrane region" description="Helical" evidence="9">
    <location>
        <begin position="88"/>
        <end position="110"/>
    </location>
</feature>
<accession>A0ABT0BYB9</accession>
<feature type="transmembrane region" description="Helical" evidence="9">
    <location>
        <begin position="6"/>
        <end position="28"/>
    </location>
</feature>
<dbReference type="Pfam" id="PF03611">
    <property type="entry name" value="EIIC-GAT"/>
    <property type="match status" value="1"/>
</dbReference>
<evidence type="ECO:0000256" key="3">
    <source>
        <dbReference type="ARBA" id="ARBA00022475"/>
    </source>
</evidence>
<keyword evidence="3" id="KW-1003">Cell membrane</keyword>
<keyword evidence="12" id="KW-1185">Reference proteome</keyword>
<reference evidence="11 12" key="1">
    <citation type="submission" date="2022-03" db="EMBL/GenBank/DDBJ databases">
        <title>Parabacteroides sp. nov. isolated from swine feces.</title>
        <authorList>
            <person name="Bak J.E."/>
        </authorList>
    </citation>
    <scope>NUCLEOTIDE SEQUENCE [LARGE SCALE GENOMIC DNA]</scope>
    <source>
        <strain evidence="11 12">AGMB00274</strain>
    </source>
</reference>
<protein>
    <submittedName>
        <fullName evidence="11">PTS sugar transporter subunit IIC</fullName>
    </submittedName>
</protein>
<evidence type="ECO:0000256" key="1">
    <source>
        <dbReference type="ARBA" id="ARBA00004651"/>
    </source>
</evidence>
<organism evidence="11 12">
    <name type="scientific">Parabacteroides faecalis</name>
    <dbReference type="NCBI Taxonomy" id="2924040"/>
    <lineage>
        <taxon>Bacteria</taxon>
        <taxon>Pseudomonadati</taxon>
        <taxon>Bacteroidota</taxon>
        <taxon>Bacteroidia</taxon>
        <taxon>Bacteroidales</taxon>
        <taxon>Tannerellaceae</taxon>
        <taxon>Parabacteroides</taxon>
    </lineage>
</organism>
<evidence type="ECO:0000313" key="12">
    <source>
        <dbReference type="Proteomes" id="UP001165444"/>
    </source>
</evidence>
<evidence type="ECO:0000256" key="4">
    <source>
        <dbReference type="ARBA" id="ARBA00022597"/>
    </source>
</evidence>
<feature type="transmembrane region" description="Helical" evidence="9">
    <location>
        <begin position="337"/>
        <end position="354"/>
    </location>
</feature>
<dbReference type="PIRSF" id="PIRSF006304">
    <property type="entry name" value="GatC"/>
    <property type="match status" value="1"/>
</dbReference>
<feature type="transmembrane region" description="Helical" evidence="9">
    <location>
        <begin position="306"/>
        <end position="331"/>
    </location>
</feature>
<evidence type="ECO:0000259" key="10">
    <source>
        <dbReference type="PROSITE" id="PS51104"/>
    </source>
</evidence>
<dbReference type="InterPro" id="IPR013014">
    <property type="entry name" value="PTS_EIIC_2"/>
</dbReference>
<evidence type="ECO:0000256" key="7">
    <source>
        <dbReference type="ARBA" id="ARBA00022989"/>
    </source>
</evidence>
<dbReference type="InterPro" id="IPR004703">
    <property type="entry name" value="PTS_sugar-sp_permease"/>
</dbReference>
<comment type="caution">
    <text evidence="11">The sequence shown here is derived from an EMBL/GenBank/DDBJ whole genome shotgun (WGS) entry which is preliminary data.</text>
</comment>
<evidence type="ECO:0000256" key="6">
    <source>
        <dbReference type="ARBA" id="ARBA00022692"/>
    </source>
</evidence>
<dbReference type="PANTHER" id="PTHR37324">
    <property type="entry name" value="PTS SYSTEM GALACTITOL-SPECIFIC EIIC COMPONENT"/>
    <property type="match status" value="1"/>
</dbReference>
<keyword evidence="4 11" id="KW-0762">Sugar transport</keyword>
<keyword evidence="8 9" id="KW-0472">Membrane</keyword>
<proteinExistence type="predicted"/>
<gene>
    <name evidence="11" type="ORF">MUN53_03750</name>
</gene>
<sequence>MEQVFGYIIGLGAAVMMPIIFTVLGLCIGIKLGKALKSGLLVGVGFVGLSVVTALLTDSLGEPLKKVTEIYGLSLGIFDMGWPAAASVAYNTSVGAFIIPVCLLVNVIMLLTRTTKTVNIDLWNYWHFAFIGAVVYFASGHIGWGFFAAIVCYIITLVMADLTSKQFQRYYDKMEGISIPQPFCQGFVPFAVVINKGLDAIPGFDKLNIDAEGMKKKFGIMGEPLFLGVIVGCGIGILSCENWKQVIDKIPFILGLGIKMGAVMELIPRITSLFIEGLRPISDATREMIARKFKNSAELNIGMSPALVIGHPTTLVVSLLLIPTILFLSVVLPENQFLPLASLAGMFYLFPVVLPITKGNVLKTFIIGLVALIVGLYFVTDLAPYFTQAATDVYAKTGDTAVKIPEGFQGGALDFASSLFSWVIFHLVYNLKIVGAVVLVLFTLALAFYNRTRIIRESKNK</sequence>
<evidence type="ECO:0000256" key="8">
    <source>
        <dbReference type="ARBA" id="ARBA00023136"/>
    </source>
</evidence>
<dbReference type="RefSeq" id="WP_243323480.1">
    <property type="nucleotide sequence ID" value="NZ_JAKZMM010000007.1"/>
</dbReference>
<feature type="transmembrane region" description="Helical" evidence="9">
    <location>
        <begin position="361"/>
        <end position="379"/>
    </location>
</feature>
<keyword evidence="2" id="KW-0813">Transport</keyword>
<evidence type="ECO:0000256" key="2">
    <source>
        <dbReference type="ARBA" id="ARBA00022448"/>
    </source>
</evidence>
<feature type="transmembrane region" description="Helical" evidence="9">
    <location>
        <begin position="218"/>
        <end position="238"/>
    </location>
</feature>
<dbReference type="Proteomes" id="UP001165444">
    <property type="component" value="Unassembled WGS sequence"/>
</dbReference>
<feature type="transmembrane region" description="Helical" evidence="9">
    <location>
        <begin position="427"/>
        <end position="449"/>
    </location>
</feature>
<comment type="subcellular location">
    <subcellularLocation>
        <location evidence="1">Cell membrane</location>
        <topology evidence="1">Multi-pass membrane protein</topology>
    </subcellularLocation>
</comment>
<keyword evidence="7 9" id="KW-1133">Transmembrane helix</keyword>
<feature type="domain" description="PTS EIIC type-2" evidence="10">
    <location>
        <begin position="5"/>
        <end position="457"/>
    </location>
</feature>
<dbReference type="PROSITE" id="PS51104">
    <property type="entry name" value="PTS_EIIC_TYPE_2"/>
    <property type="match status" value="1"/>
</dbReference>
<feature type="transmembrane region" description="Helical" evidence="9">
    <location>
        <begin position="40"/>
        <end position="57"/>
    </location>
</feature>
<dbReference type="InterPro" id="IPR013853">
    <property type="entry name" value="EIIC-GAT"/>
</dbReference>
<dbReference type="PANTHER" id="PTHR37324:SF2">
    <property type="entry name" value="PTS SYSTEM GALACTITOL-SPECIFIC EIIC COMPONENT"/>
    <property type="match status" value="1"/>
</dbReference>
<feature type="transmembrane region" description="Helical" evidence="9">
    <location>
        <begin position="144"/>
        <end position="164"/>
    </location>
</feature>
<evidence type="ECO:0000256" key="5">
    <source>
        <dbReference type="ARBA" id="ARBA00022683"/>
    </source>
</evidence>